<dbReference type="AlphaFoldDB" id="A0A1I0MZF9"/>
<keyword evidence="2" id="KW-1185">Reference proteome</keyword>
<reference evidence="1 2" key="1">
    <citation type="submission" date="2016-10" db="EMBL/GenBank/DDBJ databases">
        <authorList>
            <person name="de Groot N.N."/>
        </authorList>
    </citation>
    <scope>NUCLEOTIDE SEQUENCE [LARGE SCALE GENOMIC DNA]</scope>
    <source>
        <strain evidence="1 2">CGMCC 1.5337</strain>
    </source>
</reference>
<dbReference type="Proteomes" id="UP000198518">
    <property type="component" value="Unassembled WGS sequence"/>
</dbReference>
<evidence type="ECO:0008006" key="3">
    <source>
        <dbReference type="Google" id="ProtNLM"/>
    </source>
</evidence>
<protein>
    <recommendedName>
        <fullName evidence="3">Flagella cluster protein</fullName>
    </recommendedName>
</protein>
<dbReference type="OrthoDB" id="191000at2157"/>
<dbReference type="RefSeq" id="WP_089667673.1">
    <property type="nucleotide sequence ID" value="NZ_FOJA01000001.1"/>
</dbReference>
<dbReference type="InterPro" id="IPR055809">
    <property type="entry name" value="DUF7385"/>
</dbReference>
<evidence type="ECO:0000313" key="1">
    <source>
        <dbReference type="EMBL" id="SEV93753.1"/>
    </source>
</evidence>
<gene>
    <name evidence="1" type="ORF">SAMN04487945_0469</name>
</gene>
<organism evidence="1 2">
    <name type="scientific">Halobacterium jilantaiense</name>
    <dbReference type="NCBI Taxonomy" id="355548"/>
    <lineage>
        <taxon>Archaea</taxon>
        <taxon>Methanobacteriati</taxon>
        <taxon>Methanobacteriota</taxon>
        <taxon>Stenosarchaea group</taxon>
        <taxon>Halobacteria</taxon>
        <taxon>Halobacteriales</taxon>
        <taxon>Halobacteriaceae</taxon>
        <taxon>Halobacterium</taxon>
    </lineage>
</organism>
<evidence type="ECO:0000313" key="2">
    <source>
        <dbReference type="Proteomes" id="UP000198518"/>
    </source>
</evidence>
<accession>A0A1I0MZF9</accession>
<sequence>MENVDFDAIRHRVKLLEDTGDSRLFDNRDDVQCPVCERPFDEALETERRTEQLSPQSDLSFCLVNGTDKIILFTHATDS</sequence>
<name>A0A1I0MZF9_9EURY</name>
<dbReference type="STRING" id="355548.SAMN04487945_0469"/>
<dbReference type="Pfam" id="PF24110">
    <property type="entry name" value="DUF7385"/>
    <property type="match status" value="1"/>
</dbReference>
<proteinExistence type="predicted"/>
<dbReference type="EMBL" id="FOJA01000001">
    <property type="protein sequence ID" value="SEV93753.1"/>
    <property type="molecule type" value="Genomic_DNA"/>
</dbReference>